<dbReference type="EC" id="2.1.1.-" evidence="6"/>
<dbReference type="Gene3D" id="2.40.50.1070">
    <property type="match status" value="1"/>
</dbReference>
<evidence type="ECO:0000256" key="4">
    <source>
        <dbReference type="PROSITE-ProRule" id="PRU01024"/>
    </source>
</evidence>
<dbReference type="NCBIfam" id="TIGR00479">
    <property type="entry name" value="rumA"/>
    <property type="match status" value="1"/>
</dbReference>
<dbReference type="PROSITE" id="PS51687">
    <property type="entry name" value="SAM_MT_RNA_M5U"/>
    <property type="match status" value="1"/>
</dbReference>
<reference evidence="7" key="1">
    <citation type="submission" date="2014-11" db="EMBL/GenBank/DDBJ databases">
        <authorList>
            <person name="Wibberg D."/>
        </authorList>
    </citation>
    <scope>NUCLEOTIDE SEQUENCE [LARGE SCALE GENOMIC DNA]</scope>
    <source>
        <strain evidence="7">L3</strain>
    </source>
</reference>
<dbReference type="InterPro" id="IPR029063">
    <property type="entry name" value="SAM-dependent_MTases_sf"/>
</dbReference>
<keyword evidence="7" id="KW-1185">Reference proteome</keyword>
<dbReference type="HOGENOM" id="CLU_014689_7_2_0"/>
<feature type="active site" evidence="5">
    <location>
        <position position="343"/>
    </location>
</feature>
<dbReference type="PROSITE" id="PS01231">
    <property type="entry name" value="TRMA_2"/>
    <property type="match status" value="1"/>
</dbReference>
<dbReference type="PATRIC" id="fig|1006576.9.peg.1113"/>
<evidence type="ECO:0000256" key="2">
    <source>
        <dbReference type="ARBA" id="ARBA00022679"/>
    </source>
</evidence>
<dbReference type="SUPFAM" id="SSF53335">
    <property type="entry name" value="S-adenosyl-L-methionine-dependent methyltransferases"/>
    <property type="match status" value="1"/>
</dbReference>
<sequence>MNTCSVFGKCGGCNKLNIDYEKQLESKERNIFKMLKEYQINPDNYHGIIPSPNVYGYRNKMEYSFGNEYKDGPLVLGLRGKKKKYDVFYTRDCKLVNEDFNIIVSETCEFFRRKNIPFRNYKNHTGYLRNLSIRRGYYTDEILVNLVTSFEESYDEEVHEWQELMLNLQLDGTIVSIIQSKTESKANVVKADEMKVLYGRTYFFEKILDLIFKIGPFSFFQTNTKGAEVLYQTALSYADNTDLVYDFYCGTGTISLLLSKKAKQVFGIEILEEAVRAAKDNADLNNIKNVQFYNEDVKEFIKKRESFETPDYIVVDPPRAGLHPNLIRFIKEKKFEKVIYISCNPKTLIPNIKELSEVYTLSDFHLVDMFPHTDHVECVVLMSRL</sequence>
<feature type="active site" description="Nucleophile" evidence="4">
    <location>
        <position position="343"/>
    </location>
</feature>
<dbReference type="Pfam" id="PF05958">
    <property type="entry name" value="tRNA_U5-meth_tr"/>
    <property type="match status" value="1"/>
</dbReference>
<dbReference type="GO" id="GO:0070041">
    <property type="term" value="F:rRNA (uridine-C5-)-methyltransferase activity"/>
    <property type="evidence" value="ECO:0007669"/>
    <property type="project" value="TreeGrafter"/>
</dbReference>
<organism evidence="6 7">
    <name type="scientific">Defluviitoga tunisiensis</name>
    <dbReference type="NCBI Taxonomy" id="1006576"/>
    <lineage>
        <taxon>Bacteria</taxon>
        <taxon>Thermotogati</taxon>
        <taxon>Thermotogota</taxon>
        <taxon>Thermotogae</taxon>
        <taxon>Petrotogales</taxon>
        <taxon>Petrotogaceae</taxon>
        <taxon>Defluviitoga</taxon>
    </lineage>
</organism>
<dbReference type="InterPro" id="IPR030390">
    <property type="entry name" value="MeTrfase_TrmA_AS"/>
</dbReference>
<dbReference type="KEGG" id="dtn:DTL3_1113"/>
<dbReference type="EMBL" id="LN824141">
    <property type="protein sequence ID" value="CEP78417.1"/>
    <property type="molecule type" value="Genomic_DNA"/>
</dbReference>
<feature type="binding site" evidence="4">
    <location>
        <position position="316"/>
    </location>
    <ligand>
        <name>S-adenosyl-L-methionine</name>
        <dbReference type="ChEBI" id="CHEBI:59789"/>
    </ligand>
</feature>
<dbReference type="InterPro" id="IPR010280">
    <property type="entry name" value="U5_MeTrfase_fam"/>
</dbReference>
<dbReference type="Proteomes" id="UP000032809">
    <property type="component" value="Chromosome I"/>
</dbReference>
<feature type="binding site" evidence="4">
    <location>
        <position position="269"/>
    </location>
    <ligand>
        <name>S-adenosyl-L-methionine</name>
        <dbReference type="ChEBI" id="CHEBI:59789"/>
    </ligand>
</feature>
<evidence type="ECO:0000256" key="1">
    <source>
        <dbReference type="ARBA" id="ARBA00022603"/>
    </source>
</evidence>
<keyword evidence="1 4" id="KW-0489">Methyltransferase</keyword>
<dbReference type="STRING" id="1006576.DTL3_1113"/>
<dbReference type="AlphaFoldDB" id="A0A0C7NRE3"/>
<feature type="binding site" evidence="4">
    <location>
        <position position="248"/>
    </location>
    <ligand>
        <name>S-adenosyl-L-methionine</name>
        <dbReference type="ChEBI" id="CHEBI:59789"/>
    </ligand>
</feature>
<dbReference type="FunFam" id="3.40.50.150:FF:000009">
    <property type="entry name" value="23S rRNA (Uracil(1939)-C(5))-methyltransferase RlmD"/>
    <property type="match status" value="1"/>
</dbReference>
<feature type="binding site" evidence="4">
    <location>
        <position position="221"/>
    </location>
    <ligand>
        <name>S-adenosyl-L-methionine</name>
        <dbReference type="ChEBI" id="CHEBI:59789"/>
    </ligand>
</feature>
<dbReference type="PANTHER" id="PTHR11061:SF30">
    <property type="entry name" value="TRNA (URACIL(54)-C(5))-METHYLTRANSFERASE"/>
    <property type="match status" value="1"/>
</dbReference>
<accession>A0A0C7NRE3</accession>
<dbReference type="PROSITE" id="PS01230">
    <property type="entry name" value="TRMA_1"/>
    <property type="match status" value="1"/>
</dbReference>
<comment type="similarity">
    <text evidence="4">Belongs to the class I-like SAM-binding methyltransferase superfamily. RNA M5U methyltransferase family.</text>
</comment>
<keyword evidence="2 4" id="KW-0808">Transferase</keyword>
<evidence type="ECO:0000313" key="7">
    <source>
        <dbReference type="Proteomes" id="UP000032809"/>
    </source>
</evidence>
<dbReference type="CDD" id="cd02440">
    <property type="entry name" value="AdoMet_MTases"/>
    <property type="match status" value="1"/>
</dbReference>
<dbReference type="GO" id="GO:0070475">
    <property type="term" value="P:rRNA base methylation"/>
    <property type="evidence" value="ECO:0007669"/>
    <property type="project" value="TreeGrafter"/>
</dbReference>
<protein>
    <submittedName>
        <fullName evidence="6">tRNA (Uracil-5-)-methyltransferase</fullName>
        <ecNumber evidence="6">2.1.1.-</ecNumber>
    </submittedName>
</protein>
<dbReference type="PANTHER" id="PTHR11061">
    <property type="entry name" value="RNA M5U METHYLTRANSFERASE"/>
    <property type="match status" value="1"/>
</dbReference>
<proteinExistence type="inferred from homology"/>
<gene>
    <name evidence="6" type="ORF">DTL3_1113</name>
</gene>
<evidence type="ECO:0000256" key="3">
    <source>
        <dbReference type="ARBA" id="ARBA00022691"/>
    </source>
</evidence>
<evidence type="ECO:0000256" key="5">
    <source>
        <dbReference type="PROSITE-ProRule" id="PRU10015"/>
    </source>
</evidence>
<name>A0A0C7NRE3_DEFTU</name>
<dbReference type="RefSeq" id="WP_045087876.1">
    <property type="nucleotide sequence ID" value="NZ_LN824141.1"/>
</dbReference>
<evidence type="ECO:0000313" key="6">
    <source>
        <dbReference type="EMBL" id="CEP78417.1"/>
    </source>
</evidence>
<dbReference type="OrthoDB" id="9804590at2"/>
<dbReference type="InterPro" id="IPR030391">
    <property type="entry name" value="MeTrfase_TrmA_CS"/>
</dbReference>
<keyword evidence="3 4" id="KW-0949">S-adenosyl-L-methionine</keyword>
<dbReference type="Gene3D" id="3.40.50.150">
    <property type="entry name" value="Vaccinia Virus protein VP39"/>
    <property type="match status" value="1"/>
</dbReference>